<dbReference type="OrthoDB" id="3795337at2759"/>
<evidence type="ECO:0000256" key="1">
    <source>
        <dbReference type="SAM" id="MobiDB-lite"/>
    </source>
</evidence>
<organism evidence="2 3">
    <name type="scientific">Lojkania enalia</name>
    <dbReference type="NCBI Taxonomy" id="147567"/>
    <lineage>
        <taxon>Eukaryota</taxon>
        <taxon>Fungi</taxon>
        <taxon>Dikarya</taxon>
        <taxon>Ascomycota</taxon>
        <taxon>Pezizomycotina</taxon>
        <taxon>Dothideomycetes</taxon>
        <taxon>Pleosporomycetidae</taxon>
        <taxon>Pleosporales</taxon>
        <taxon>Pleosporales incertae sedis</taxon>
        <taxon>Lojkania</taxon>
    </lineage>
</organism>
<feature type="compositionally biased region" description="Polar residues" evidence="1">
    <location>
        <begin position="1"/>
        <end position="10"/>
    </location>
</feature>
<feature type="region of interest" description="Disordered" evidence="1">
    <location>
        <begin position="174"/>
        <end position="201"/>
    </location>
</feature>
<gene>
    <name evidence="2" type="ORF">CC78DRAFT_545726</name>
</gene>
<dbReference type="AlphaFoldDB" id="A0A9P4N4X2"/>
<evidence type="ECO:0000313" key="3">
    <source>
        <dbReference type="Proteomes" id="UP000800093"/>
    </source>
</evidence>
<feature type="region of interest" description="Disordered" evidence="1">
    <location>
        <begin position="1"/>
        <end position="78"/>
    </location>
</feature>
<name>A0A9P4N4X2_9PLEO</name>
<dbReference type="Proteomes" id="UP000800093">
    <property type="component" value="Unassembled WGS sequence"/>
</dbReference>
<sequence length="279" mass="29572">MTKNMVSSKTPNHEPSMASGQQADLPPKPPVASSTAAVQGANLPPRPVKKPAGSGRRANLSGILTREQSGPKVRGPRIPHYGPGPLPQSSPGTFGLPVAPSLPNVQGGPFGLGAYQLPMAHPYAAGPPYIQGSSELILHPPMTTGFGQPPPQPFYHAGPIVGGDPRAPISYPPPSPSKPNNHNWLPLIDASTETPGHPQGVYDERHVRRCLEQGLDGMRIMLNKVTRRARFSEKLVVDLPAPMVAALDDFPDLKCVYMTLKTAARDAQAQAGEVPSSSR</sequence>
<reference evidence="3" key="1">
    <citation type="journal article" date="2020" name="Stud. Mycol.">
        <title>101 Dothideomycetes genomes: A test case for predicting lifestyles and emergence of pathogens.</title>
        <authorList>
            <person name="Haridas S."/>
            <person name="Albert R."/>
            <person name="Binder M."/>
            <person name="Bloem J."/>
            <person name="LaButti K."/>
            <person name="Salamov A."/>
            <person name="Andreopoulos B."/>
            <person name="Baker S."/>
            <person name="Barry K."/>
            <person name="Bills G."/>
            <person name="Bluhm B."/>
            <person name="Cannon C."/>
            <person name="Castanera R."/>
            <person name="Culley D."/>
            <person name="Daum C."/>
            <person name="Ezra D."/>
            <person name="Gonzalez J."/>
            <person name="Henrissat B."/>
            <person name="Kuo A."/>
            <person name="Liang C."/>
            <person name="Lipzen A."/>
            <person name="Lutzoni F."/>
            <person name="Magnuson J."/>
            <person name="Mondo S."/>
            <person name="Nolan M."/>
            <person name="Ohm R."/>
            <person name="Pangilinan J."/>
            <person name="Park H.-J."/>
            <person name="Ramirez L."/>
            <person name="Alfaro M."/>
            <person name="Sun H."/>
            <person name="Tritt A."/>
            <person name="Yoshinaga Y."/>
            <person name="Zwiers L.-H."/>
            <person name="Turgeon B."/>
            <person name="Goodwin S."/>
            <person name="Spatafora J."/>
            <person name="Crous P."/>
            <person name="Grigoriev I."/>
        </authorList>
    </citation>
    <scope>NUCLEOTIDE SEQUENCE [LARGE SCALE GENOMIC DNA]</scope>
    <source>
        <strain evidence="3">CBS 304.66</strain>
    </source>
</reference>
<keyword evidence="3" id="KW-1185">Reference proteome</keyword>
<proteinExistence type="predicted"/>
<protein>
    <submittedName>
        <fullName evidence="2">Uncharacterized protein</fullName>
    </submittedName>
</protein>
<dbReference type="EMBL" id="ML986639">
    <property type="protein sequence ID" value="KAF2262529.1"/>
    <property type="molecule type" value="Genomic_DNA"/>
</dbReference>
<comment type="caution">
    <text evidence="2">The sequence shown here is derived from an EMBL/GenBank/DDBJ whole genome shotgun (WGS) entry which is preliminary data.</text>
</comment>
<evidence type="ECO:0000313" key="2">
    <source>
        <dbReference type="EMBL" id="KAF2262529.1"/>
    </source>
</evidence>
<accession>A0A9P4N4X2</accession>